<comment type="similarity">
    <text evidence="2">Belongs to the ABC transporter superfamily.</text>
</comment>
<feature type="region of interest" description="Disordered" evidence="10">
    <location>
        <begin position="542"/>
        <end position="561"/>
    </location>
</feature>
<evidence type="ECO:0000256" key="4">
    <source>
        <dbReference type="ARBA" id="ARBA00022475"/>
    </source>
</evidence>
<dbReference type="GO" id="GO:0005524">
    <property type="term" value="F:ATP binding"/>
    <property type="evidence" value="ECO:0007669"/>
    <property type="project" value="UniProtKB-KW"/>
</dbReference>
<dbReference type="CDD" id="cd03257">
    <property type="entry name" value="ABC_NikE_OppD_transporters"/>
    <property type="match status" value="2"/>
</dbReference>
<dbReference type="Proteomes" id="UP001413721">
    <property type="component" value="Unassembled WGS sequence"/>
</dbReference>
<organism evidence="12 13">
    <name type="scientific">Tistrella arctica</name>
    <dbReference type="NCBI Taxonomy" id="3133430"/>
    <lineage>
        <taxon>Bacteria</taxon>
        <taxon>Pseudomonadati</taxon>
        <taxon>Pseudomonadota</taxon>
        <taxon>Alphaproteobacteria</taxon>
        <taxon>Geminicoccales</taxon>
        <taxon>Geminicoccaceae</taxon>
        <taxon>Tistrella</taxon>
    </lineage>
</organism>
<dbReference type="SUPFAM" id="SSF52540">
    <property type="entry name" value="P-loop containing nucleoside triphosphate hydrolases"/>
    <property type="match status" value="2"/>
</dbReference>
<dbReference type="InterPro" id="IPR017871">
    <property type="entry name" value="ABC_transporter-like_CS"/>
</dbReference>
<evidence type="ECO:0000256" key="6">
    <source>
        <dbReference type="ARBA" id="ARBA00022741"/>
    </source>
</evidence>
<dbReference type="Pfam" id="PF08352">
    <property type="entry name" value="oligo_HPY"/>
    <property type="match status" value="1"/>
</dbReference>
<feature type="domain" description="ABC transporter" evidence="11">
    <location>
        <begin position="278"/>
        <end position="529"/>
    </location>
</feature>
<keyword evidence="5" id="KW-0997">Cell inner membrane</keyword>
<dbReference type="PANTHER" id="PTHR43297">
    <property type="entry name" value="OLIGOPEPTIDE TRANSPORT ATP-BINDING PROTEIN APPD"/>
    <property type="match status" value="1"/>
</dbReference>
<evidence type="ECO:0000256" key="1">
    <source>
        <dbReference type="ARBA" id="ARBA00004417"/>
    </source>
</evidence>
<evidence type="ECO:0000256" key="8">
    <source>
        <dbReference type="ARBA" id="ARBA00022967"/>
    </source>
</evidence>
<dbReference type="InterPro" id="IPR050388">
    <property type="entry name" value="ABC_Ni/Peptide_Import"/>
</dbReference>
<keyword evidence="4" id="KW-1003">Cell membrane</keyword>
<reference evidence="12 13" key="1">
    <citation type="submission" date="2024-03" db="EMBL/GenBank/DDBJ databases">
        <title>High-quality draft genome sequencing of Tistrella sp. BH-R2-4.</title>
        <authorList>
            <person name="Dong C."/>
        </authorList>
    </citation>
    <scope>NUCLEOTIDE SEQUENCE [LARGE SCALE GENOMIC DNA]</scope>
    <source>
        <strain evidence="12 13">BH-R2-4</strain>
    </source>
</reference>
<evidence type="ECO:0000256" key="2">
    <source>
        <dbReference type="ARBA" id="ARBA00005417"/>
    </source>
</evidence>
<evidence type="ECO:0000313" key="13">
    <source>
        <dbReference type="Proteomes" id="UP001413721"/>
    </source>
</evidence>
<dbReference type="Pfam" id="PF00005">
    <property type="entry name" value="ABC_tran"/>
    <property type="match status" value="2"/>
</dbReference>
<dbReference type="SMART" id="SM00382">
    <property type="entry name" value="AAA"/>
    <property type="match status" value="2"/>
</dbReference>
<dbReference type="InterPro" id="IPR027417">
    <property type="entry name" value="P-loop_NTPase"/>
</dbReference>
<dbReference type="Gene3D" id="3.40.50.300">
    <property type="entry name" value="P-loop containing nucleotide triphosphate hydrolases"/>
    <property type="match status" value="2"/>
</dbReference>
<gene>
    <name evidence="12" type="ORF">WG926_22000</name>
</gene>
<feature type="domain" description="ABC transporter" evidence="11">
    <location>
        <begin position="10"/>
        <end position="257"/>
    </location>
</feature>
<keyword evidence="7 12" id="KW-0067">ATP-binding</keyword>
<evidence type="ECO:0000256" key="3">
    <source>
        <dbReference type="ARBA" id="ARBA00022448"/>
    </source>
</evidence>
<protein>
    <submittedName>
        <fullName evidence="12">ABC transporter ATP-binding protein</fullName>
    </submittedName>
</protein>
<dbReference type="PANTHER" id="PTHR43297:SF14">
    <property type="entry name" value="ATPASE AAA-TYPE CORE DOMAIN-CONTAINING PROTEIN"/>
    <property type="match status" value="1"/>
</dbReference>
<dbReference type="RefSeq" id="WP_345938290.1">
    <property type="nucleotide sequence ID" value="NZ_JBBKTW010000009.1"/>
</dbReference>
<evidence type="ECO:0000256" key="9">
    <source>
        <dbReference type="ARBA" id="ARBA00023136"/>
    </source>
</evidence>
<dbReference type="InterPro" id="IPR013563">
    <property type="entry name" value="Oligopep_ABC_C"/>
</dbReference>
<dbReference type="NCBIfam" id="NF008453">
    <property type="entry name" value="PRK11308.1"/>
    <property type="match status" value="2"/>
</dbReference>
<keyword evidence="6" id="KW-0547">Nucleotide-binding</keyword>
<comment type="caution">
    <text evidence="12">The sequence shown here is derived from an EMBL/GenBank/DDBJ whole genome shotgun (WGS) entry which is preliminary data.</text>
</comment>
<dbReference type="PROSITE" id="PS00211">
    <property type="entry name" value="ABC_TRANSPORTER_1"/>
    <property type="match status" value="2"/>
</dbReference>
<evidence type="ECO:0000259" key="11">
    <source>
        <dbReference type="PROSITE" id="PS50893"/>
    </source>
</evidence>
<keyword evidence="8" id="KW-1278">Translocase</keyword>
<evidence type="ECO:0000256" key="5">
    <source>
        <dbReference type="ARBA" id="ARBA00022519"/>
    </source>
</evidence>
<dbReference type="InterPro" id="IPR003439">
    <property type="entry name" value="ABC_transporter-like_ATP-bd"/>
</dbReference>
<dbReference type="InterPro" id="IPR003593">
    <property type="entry name" value="AAA+_ATPase"/>
</dbReference>
<keyword evidence="9" id="KW-0472">Membrane</keyword>
<dbReference type="NCBIfam" id="NF007739">
    <property type="entry name" value="PRK10419.1"/>
    <property type="match status" value="2"/>
</dbReference>
<dbReference type="EMBL" id="JBBKTW010000009">
    <property type="protein sequence ID" value="MEN2991000.1"/>
    <property type="molecule type" value="Genomic_DNA"/>
</dbReference>
<name>A0ABU9YQC8_9PROT</name>
<dbReference type="PROSITE" id="PS50893">
    <property type="entry name" value="ABC_TRANSPORTER_2"/>
    <property type="match status" value="2"/>
</dbReference>
<evidence type="ECO:0000256" key="10">
    <source>
        <dbReference type="SAM" id="MobiDB-lite"/>
    </source>
</evidence>
<sequence>MTAHPPLLAIRNLSVRVDGGDQAVVQGFDLDLQAGRMMALVGESGSGKTMVARSILGLLPPPMMIGAGSSITYRGQELTGLPTRRLRAVRGAEIGMVFQEPMTSLNPSMTIGEQMAEGLVLHQRLNRADCRRRIITMLDRIGIPAPERCLAAYPHEFSGGMRQRIMLASVMLLKPKLLVADEPTTALDTLVQHDVMELMIELTTENDTAVLLISHDLGMVSHYIEDVVVMRHGEAVERGPARDVLLNPVHDYTRRLVDALPRRRADAPREAPVTTPLVVARDVVVEYPGRATLFGRRAVNRAVKGVSLTIGAGETVALVGGSGSGKTTLGRAIMGLEPIAGGRITLDGRPVGRMQAGRGPIDDDACRRMQIVFQDPYASLDPRMRVEEIVGEPLRLDGLDRAERRERVRAICDEAGLPLDLLDRHPHALSGGQRQRVAIARAIIRDPAFVVADEPVSALDMTVQKQILLLIRRLQERRGFACLFVSHDLGAVEQVADRVVVMQAGLIVEEGACARIFDAPEAEYTRRLLDAAMLLGRSFPGAEAGPSANHPQPAATRMPDV</sequence>
<evidence type="ECO:0000256" key="7">
    <source>
        <dbReference type="ARBA" id="ARBA00022840"/>
    </source>
</evidence>
<evidence type="ECO:0000313" key="12">
    <source>
        <dbReference type="EMBL" id="MEN2991000.1"/>
    </source>
</evidence>
<proteinExistence type="inferred from homology"/>
<keyword evidence="3" id="KW-0813">Transport</keyword>
<comment type="subcellular location">
    <subcellularLocation>
        <location evidence="1">Cell inner membrane</location>
        <topology evidence="1">Peripheral membrane protein</topology>
    </subcellularLocation>
</comment>
<keyword evidence="13" id="KW-1185">Reference proteome</keyword>
<accession>A0ABU9YQC8</accession>